<name>A0A840XWG4_9PROT</name>
<protein>
    <recommendedName>
        <fullName evidence="5">DUF2384 domain-containing protein</fullName>
    </recommendedName>
</protein>
<keyword evidence="4" id="KW-1185">Reference proteome</keyword>
<feature type="domain" description="Antitoxin Xre-like helix-turn-helix" evidence="2">
    <location>
        <begin position="26"/>
        <end position="91"/>
    </location>
</feature>
<dbReference type="Proteomes" id="UP000562254">
    <property type="component" value="Unassembled WGS sequence"/>
</dbReference>
<evidence type="ECO:0000313" key="4">
    <source>
        <dbReference type="Proteomes" id="UP000562254"/>
    </source>
</evidence>
<sequence length="173" mass="18385">MIPRPSPDQVPVSPPPLDAARFAPANRRRLSGPAMRSFAAIADLWGLGEQDRLLVLGLPSRSTYYGWLRGARAGGAFTLPADTLLRISAVLGIHKALSILFATEAEGVRWLREPHAAPPFGGQPPLALILGGTQDGLMLVRRFLDAARGGLFMPPGPADAEIPPLADEDIVLA</sequence>
<feature type="domain" description="Antitoxin Xre/MbcA/ParS-like toxin-binding" evidence="1">
    <location>
        <begin position="97"/>
        <end position="150"/>
    </location>
</feature>
<dbReference type="AlphaFoldDB" id="A0A840XWG4"/>
<evidence type="ECO:0000259" key="2">
    <source>
        <dbReference type="Pfam" id="PF20432"/>
    </source>
</evidence>
<dbReference type="RefSeq" id="WP_184481120.1">
    <property type="nucleotide sequence ID" value="NZ_JAAEDJ010000357.1"/>
</dbReference>
<dbReference type="Pfam" id="PF20432">
    <property type="entry name" value="Xre-like-HTH"/>
    <property type="match status" value="1"/>
</dbReference>
<dbReference type="InterPro" id="IPR046847">
    <property type="entry name" value="Xre-like_HTH"/>
</dbReference>
<proteinExistence type="predicted"/>
<evidence type="ECO:0008006" key="5">
    <source>
        <dbReference type="Google" id="ProtNLM"/>
    </source>
</evidence>
<dbReference type="EMBL" id="JACIJE010000001">
    <property type="protein sequence ID" value="MBB5688487.1"/>
    <property type="molecule type" value="Genomic_DNA"/>
</dbReference>
<dbReference type="InterPro" id="IPR024467">
    <property type="entry name" value="Xre/MbcA/ParS-like_toxin-bd"/>
</dbReference>
<evidence type="ECO:0000259" key="1">
    <source>
        <dbReference type="Pfam" id="PF09722"/>
    </source>
</evidence>
<reference evidence="3 4" key="1">
    <citation type="submission" date="2020-08" db="EMBL/GenBank/DDBJ databases">
        <title>Genomic Encyclopedia of Type Strains, Phase IV (KMG-IV): sequencing the most valuable type-strain genomes for metagenomic binning, comparative biology and taxonomic classification.</title>
        <authorList>
            <person name="Goeker M."/>
        </authorList>
    </citation>
    <scope>NUCLEOTIDE SEQUENCE [LARGE SCALE GENOMIC DNA]</scope>
    <source>
        <strain evidence="3 4">DSM 25895</strain>
    </source>
</reference>
<comment type="caution">
    <text evidence="3">The sequence shown here is derived from an EMBL/GenBank/DDBJ whole genome shotgun (WGS) entry which is preliminary data.</text>
</comment>
<gene>
    <name evidence="3" type="ORF">FHS88_000597</name>
</gene>
<organism evidence="3 4">
    <name type="scientific">Neoroseomonas alkaliterrae</name>
    <dbReference type="NCBI Taxonomy" id="1452450"/>
    <lineage>
        <taxon>Bacteria</taxon>
        <taxon>Pseudomonadati</taxon>
        <taxon>Pseudomonadota</taxon>
        <taxon>Alphaproteobacteria</taxon>
        <taxon>Acetobacterales</taxon>
        <taxon>Acetobacteraceae</taxon>
        <taxon>Neoroseomonas</taxon>
    </lineage>
</organism>
<dbReference type="Pfam" id="PF09722">
    <property type="entry name" value="Xre_MbcA_ParS_C"/>
    <property type="match status" value="1"/>
</dbReference>
<evidence type="ECO:0000313" key="3">
    <source>
        <dbReference type="EMBL" id="MBB5688487.1"/>
    </source>
</evidence>
<accession>A0A840XWG4</accession>